<sequence>MPANIIFHIKNYMFYEVTDEEIFDYFMEQRLCTINLITK</sequence>
<reference evidence="1" key="1">
    <citation type="submission" date="2018-10" db="EMBL/GenBank/DDBJ databases">
        <title>Hidden diversity of soil giant viruses.</title>
        <authorList>
            <person name="Schulz F."/>
            <person name="Alteio L."/>
            <person name="Goudeau D."/>
            <person name="Ryan E.M."/>
            <person name="Malmstrom R.R."/>
            <person name="Blanchard J."/>
            <person name="Woyke T."/>
        </authorList>
    </citation>
    <scope>NUCLEOTIDE SEQUENCE</scope>
    <source>
        <strain evidence="1">HAV1</strain>
    </source>
</reference>
<evidence type="ECO:0000313" key="1">
    <source>
        <dbReference type="EMBL" id="AYV81016.1"/>
    </source>
</evidence>
<organism evidence="1">
    <name type="scientific">Harvfovirus sp</name>
    <dbReference type="NCBI Taxonomy" id="2487768"/>
    <lineage>
        <taxon>Viruses</taxon>
        <taxon>Varidnaviria</taxon>
        <taxon>Bamfordvirae</taxon>
        <taxon>Nucleocytoviricota</taxon>
        <taxon>Megaviricetes</taxon>
        <taxon>Imitervirales</taxon>
        <taxon>Mimiviridae</taxon>
        <taxon>Klosneuvirinae</taxon>
    </lineage>
</organism>
<name>A0A3G5A1B3_9VIRU</name>
<proteinExistence type="predicted"/>
<dbReference type="EMBL" id="MK072255">
    <property type="protein sequence ID" value="AYV81016.1"/>
    <property type="molecule type" value="Genomic_DNA"/>
</dbReference>
<accession>A0A3G5A1B3</accession>
<protein>
    <submittedName>
        <fullName evidence="1">Uncharacterized protein</fullName>
    </submittedName>
</protein>
<gene>
    <name evidence="1" type="ORF">Harvfovirus13_22</name>
</gene>